<reference evidence="1" key="1">
    <citation type="submission" date="2021-03" db="EMBL/GenBank/DDBJ databases">
        <title>Comparative genomics and phylogenomic investigation of the class Geoglossomycetes provide insights into ecological specialization and systematics.</title>
        <authorList>
            <person name="Melie T."/>
            <person name="Pirro S."/>
            <person name="Miller A.N."/>
            <person name="Quandt A."/>
        </authorList>
    </citation>
    <scope>NUCLEOTIDE SEQUENCE</scope>
    <source>
        <strain evidence="1">GBOQ0MN5Z8</strain>
    </source>
</reference>
<proteinExistence type="predicted"/>
<evidence type="ECO:0000313" key="1">
    <source>
        <dbReference type="EMBL" id="KAH0544988.1"/>
    </source>
</evidence>
<evidence type="ECO:0000313" key="2">
    <source>
        <dbReference type="Proteomes" id="UP000698800"/>
    </source>
</evidence>
<accession>A0A9P8IHL1</accession>
<protein>
    <submittedName>
        <fullName evidence="1">Uncharacterized protein</fullName>
    </submittedName>
</protein>
<dbReference type="Proteomes" id="UP000698800">
    <property type="component" value="Unassembled WGS sequence"/>
</dbReference>
<dbReference type="AlphaFoldDB" id="A0A9P8IHL1"/>
<sequence>MVATQIANRDAIDNIQPIQPQFAVPPARIPRVRGFERVDISVLNTADKRRPATPPYFPWDKFAGMGDIQVVTRANQPGVCVEKPTGFRTKISIVPFLISRTDILGPKVPIEQPERQRLHENCRVIPDKMHIRSFGHNNVAIQHLLCV</sequence>
<organism evidence="1 2">
    <name type="scientific">Glutinoglossum americanum</name>
    <dbReference type="NCBI Taxonomy" id="1670608"/>
    <lineage>
        <taxon>Eukaryota</taxon>
        <taxon>Fungi</taxon>
        <taxon>Dikarya</taxon>
        <taxon>Ascomycota</taxon>
        <taxon>Pezizomycotina</taxon>
        <taxon>Geoglossomycetes</taxon>
        <taxon>Geoglossales</taxon>
        <taxon>Geoglossaceae</taxon>
        <taxon>Glutinoglossum</taxon>
    </lineage>
</organism>
<comment type="caution">
    <text evidence="1">The sequence shown here is derived from an EMBL/GenBank/DDBJ whole genome shotgun (WGS) entry which is preliminary data.</text>
</comment>
<name>A0A9P8IHL1_9PEZI</name>
<keyword evidence="2" id="KW-1185">Reference proteome</keyword>
<dbReference type="EMBL" id="JAGHQL010000011">
    <property type="protein sequence ID" value="KAH0544988.1"/>
    <property type="molecule type" value="Genomic_DNA"/>
</dbReference>
<gene>
    <name evidence="1" type="ORF">FGG08_000914</name>
</gene>